<dbReference type="PRINTS" id="PR00344">
    <property type="entry name" value="BCTRLSENSOR"/>
</dbReference>
<dbReference type="SMART" id="SM00388">
    <property type="entry name" value="HisKA"/>
    <property type="match status" value="1"/>
</dbReference>
<dbReference type="RefSeq" id="WP_313983591.1">
    <property type="nucleotide sequence ID" value="NZ_JASJOS010000011.1"/>
</dbReference>
<dbReference type="InterPro" id="IPR003594">
    <property type="entry name" value="HATPase_dom"/>
</dbReference>
<sequence>MKRRWVIHVIFWCSSWLFQCYGQSAAIDSLKHLLRNPALTDTLAIIYRIELAYQINYAKTDTAYMLATDALRLAQQKKYTKGIARAYHALGYIHSWQGNEIKALDSYLKSIPLFETVNDKRGLSVSYSGIAKIYEQQQQINQALKYYQKAYALAVESNFKSEIAQQLGNIGVIYNQYYHRPDTALTLLKRAIQGSDGSNNQWTHTFLLENMGYTYYAKKQYTQAIQIFSQALAHSHQYNQRLNQASVHKALALTFRDQGDLPQSMRHALTAMDIAREIKDNNLIRGCAFLLSTLYERTRNFEKALMYQRIGENAKEQIYNTEKTRILNNTQTKYDLENQQRAIALLNKEKLLQNQELEQKTFERNASIIGSILITIIAGLFYLNFRHQQRNNTLLTEKTNEIANQKEQLLTLNATKDKLFSIVSHDIRSPLNSMEATLLLLEEGSLSSEELAIILPELRKKVHTTSDLLANILQWARSQMEGIITQSEPILVWEVACEQINSFQSAAQEKNITITNLIVPGATVFADRNMVALILRNLISNAIKFTPQGGRVTLQAEMQQSQLVISVQDTGKGMTQEQKSRLFDMKTHFSTHGTANEAGTGLGLLLCKEFAEKNNGSIWVESEPNRGSRFFISLPAA</sequence>
<evidence type="ECO:0000256" key="4">
    <source>
        <dbReference type="ARBA" id="ARBA00022679"/>
    </source>
</evidence>
<feature type="repeat" description="TPR" evidence="6">
    <location>
        <begin position="205"/>
        <end position="238"/>
    </location>
</feature>
<keyword evidence="3" id="KW-0597">Phosphoprotein</keyword>
<evidence type="ECO:0000256" key="5">
    <source>
        <dbReference type="ARBA" id="ARBA00022777"/>
    </source>
</evidence>
<dbReference type="InterPro" id="IPR004358">
    <property type="entry name" value="Sig_transdc_His_kin-like_C"/>
</dbReference>
<dbReference type="Pfam" id="PF02518">
    <property type="entry name" value="HATPase_c"/>
    <property type="match status" value="1"/>
</dbReference>
<keyword evidence="8" id="KW-0472">Membrane</keyword>
<dbReference type="InterPro" id="IPR036890">
    <property type="entry name" value="HATPase_C_sf"/>
</dbReference>
<comment type="catalytic activity">
    <reaction evidence="1">
        <text>ATP + protein L-histidine = ADP + protein N-phospho-L-histidine.</text>
        <dbReference type="EC" id="2.7.13.3"/>
    </reaction>
</comment>
<keyword evidence="6" id="KW-0802">TPR repeat</keyword>
<dbReference type="SUPFAM" id="SSF55874">
    <property type="entry name" value="ATPase domain of HSP90 chaperone/DNA topoisomerase II/histidine kinase"/>
    <property type="match status" value="1"/>
</dbReference>
<dbReference type="CDD" id="cd00082">
    <property type="entry name" value="HisKA"/>
    <property type="match status" value="1"/>
</dbReference>
<name>A0AAE3QVY3_9BACT</name>
<dbReference type="PROSITE" id="PS50005">
    <property type="entry name" value="TPR"/>
    <property type="match status" value="2"/>
</dbReference>
<keyword evidence="8" id="KW-0812">Transmembrane</keyword>
<dbReference type="InterPro" id="IPR003661">
    <property type="entry name" value="HisK_dim/P_dom"/>
</dbReference>
<dbReference type="SUPFAM" id="SSF48452">
    <property type="entry name" value="TPR-like"/>
    <property type="match status" value="2"/>
</dbReference>
<dbReference type="Pfam" id="PF00512">
    <property type="entry name" value="HisKA"/>
    <property type="match status" value="1"/>
</dbReference>
<dbReference type="AlphaFoldDB" id="A0AAE3QVY3"/>
<organism evidence="10 11">
    <name type="scientific">Xanthocytophaga flava</name>
    <dbReference type="NCBI Taxonomy" id="3048013"/>
    <lineage>
        <taxon>Bacteria</taxon>
        <taxon>Pseudomonadati</taxon>
        <taxon>Bacteroidota</taxon>
        <taxon>Cytophagia</taxon>
        <taxon>Cytophagales</taxon>
        <taxon>Rhodocytophagaceae</taxon>
        <taxon>Xanthocytophaga</taxon>
    </lineage>
</organism>
<dbReference type="SUPFAM" id="SSF47384">
    <property type="entry name" value="Homodimeric domain of signal transducing histidine kinase"/>
    <property type="match status" value="1"/>
</dbReference>
<dbReference type="InterPro" id="IPR036097">
    <property type="entry name" value="HisK_dim/P_sf"/>
</dbReference>
<evidence type="ECO:0000313" key="11">
    <source>
        <dbReference type="Proteomes" id="UP001241110"/>
    </source>
</evidence>
<evidence type="ECO:0000259" key="9">
    <source>
        <dbReference type="PROSITE" id="PS50109"/>
    </source>
</evidence>
<feature type="coiled-coil region" evidence="7">
    <location>
        <begin position="336"/>
        <end position="365"/>
    </location>
</feature>
<keyword evidence="8" id="KW-1133">Transmembrane helix</keyword>
<evidence type="ECO:0000313" key="10">
    <source>
        <dbReference type="EMBL" id="MDJ1483563.1"/>
    </source>
</evidence>
<comment type="caution">
    <text evidence="10">The sequence shown here is derived from an EMBL/GenBank/DDBJ whole genome shotgun (WGS) entry which is preliminary data.</text>
</comment>
<dbReference type="Gene3D" id="1.25.40.10">
    <property type="entry name" value="Tetratricopeptide repeat domain"/>
    <property type="match status" value="2"/>
</dbReference>
<feature type="repeat" description="TPR" evidence="6">
    <location>
        <begin position="124"/>
        <end position="157"/>
    </location>
</feature>
<dbReference type="Gene3D" id="3.30.565.10">
    <property type="entry name" value="Histidine kinase-like ATPase, C-terminal domain"/>
    <property type="match status" value="1"/>
</dbReference>
<dbReference type="FunFam" id="3.30.565.10:FF:000006">
    <property type="entry name" value="Sensor histidine kinase WalK"/>
    <property type="match status" value="1"/>
</dbReference>
<reference evidence="10" key="1">
    <citation type="submission" date="2023-05" db="EMBL/GenBank/DDBJ databases">
        <authorList>
            <person name="Zhang X."/>
        </authorList>
    </citation>
    <scope>NUCLEOTIDE SEQUENCE</scope>
    <source>
        <strain evidence="10">YF14B1</strain>
    </source>
</reference>
<dbReference type="PANTHER" id="PTHR43047">
    <property type="entry name" value="TWO-COMPONENT HISTIDINE PROTEIN KINASE"/>
    <property type="match status" value="1"/>
</dbReference>
<keyword evidence="5" id="KW-0418">Kinase</keyword>
<dbReference type="InterPro" id="IPR019734">
    <property type="entry name" value="TPR_rpt"/>
</dbReference>
<dbReference type="SMART" id="SM00387">
    <property type="entry name" value="HATPase_c"/>
    <property type="match status" value="1"/>
</dbReference>
<gene>
    <name evidence="10" type="ORF">QNI16_23900</name>
</gene>
<protein>
    <recommendedName>
        <fullName evidence="2">histidine kinase</fullName>
        <ecNumber evidence="2">2.7.13.3</ecNumber>
    </recommendedName>
</protein>
<dbReference type="InterPro" id="IPR005467">
    <property type="entry name" value="His_kinase_dom"/>
</dbReference>
<dbReference type="GO" id="GO:0000155">
    <property type="term" value="F:phosphorelay sensor kinase activity"/>
    <property type="evidence" value="ECO:0007669"/>
    <property type="project" value="InterPro"/>
</dbReference>
<dbReference type="GO" id="GO:0009927">
    <property type="term" value="F:histidine phosphotransfer kinase activity"/>
    <property type="evidence" value="ECO:0007669"/>
    <property type="project" value="TreeGrafter"/>
</dbReference>
<evidence type="ECO:0000256" key="3">
    <source>
        <dbReference type="ARBA" id="ARBA00022553"/>
    </source>
</evidence>
<dbReference type="EC" id="2.7.13.3" evidence="2"/>
<evidence type="ECO:0000256" key="7">
    <source>
        <dbReference type="SAM" id="Coils"/>
    </source>
</evidence>
<evidence type="ECO:0000256" key="2">
    <source>
        <dbReference type="ARBA" id="ARBA00012438"/>
    </source>
</evidence>
<keyword evidence="4" id="KW-0808">Transferase</keyword>
<keyword evidence="7" id="KW-0175">Coiled coil</keyword>
<dbReference type="PANTHER" id="PTHR43047:SF69">
    <property type="entry name" value="HISTIDINE KINASE CONTAINING CHEY-HOMOLOGOUS RECEIVER DOMAIN-RELATED"/>
    <property type="match status" value="1"/>
</dbReference>
<dbReference type="Gene3D" id="1.10.287.130">
    <property type="match status" value="1"/>
</dbReference>
<accession>A0AAE3QVY3</accession>
<dbReference type="GO" id="GO:0005886">
    <property type="term" value="C:plasma membrane"/>
    <property type="evidence" value="ECO:0007669"/>
    <property type="project" value="TreeGrafter"/>
</dbReference>
<dbReference type="SMART" id="SM00028">
    <property type="entry name" value="TPR"/>
    <property type="match status" value="4"/>
</dbReference>
<dbReference type="EMBL" id="JASJOS010000011">
    <property type="protein sequence ID" value="MDJ1483563.1"/>
    <property type="molecule type" value="Genomic_DNA"/>
</dbReference>
<evidence type="ECO:0000256" key="8">
    <source>
        <dbReference type="SAM" id="Phobius"/>
    </source>
</evidence>
<proteinExistence type="predicted"/>
<dbReference type="Proteomes" id="UP001241110">
    <property type="component" value="Unassembled WGS sequence"/>
</dbReference>
<feature type="domain" description="Histidine kinase" evidence="9">
    <location>
        <begin position="422"/>
        <end position="637"/>
    </location>
</feature>
<evidence type="ECO:0000256" key="6">
    <source>
        <dbReference type="PROSITE-ProRule" id="PRU00339"/>
    </source>
</evidence>
<dbReference type="Pfam" id="PF13424">
    <property type="entry name" value="TPR_12"/>
    <property type="match status" value="2"/>
</dbReference>
<evidence type="ECO:0000256" key="1">
    <source>
        <dbReference type="ARBA" id="ARBA00000085"/>
    </source>
</evidence>
<dbReference type="InterPro" id="IPR011990">
    <property type="entry name" value="TPR-like_helical_dom_sf"/>
</dbReference>
<feature type="transmembrane region" description="Helical" evidence="8">
    <location>
        <begin position="366"/>
        <end position="385"/>
    </location>
</feature>
<dbReference type="PROSITE" id="PS50109">
    <property type="entry name" value="HIS_KIN"/>
    <property type="match status" value="1"/>
</dbReference>